<dbReference type="PANTHER" id="PTHR19278">
    <property type="entry name" value="OROTATE PHOSPHORIBOSYLTRANSFERASE"/>
    <property type="match status" value="1"/>
</dbReference>
<evidence type="ECO:0000259" key="5">
    <source>
        <dbReference type="Pfam" id="PF00215"/>
    </source>
</evidence>
<feature type="domain" description="Orotidine 5'-phosphate decarboxylase" evidence="5">
    <location>
        <begin position="16"/>
        <end position="44"/>
    </location>
</feature>
<dbReference type="PANTHER" id="PTHR19278:SF9">
    <property type="entry name" value="URIDINE 5'-MONOPHOSPHATE SYNTHASE"/>
    <property type="match status" value="1"/>
</dbReference>
<dbReference type="Proteomes" id="UP000288805">
    <property type="component" value="Unassembled WGS sequence"/>
</dbReference>
<dbReference type="InterPro" id="IPR011060">
    <property type="entry name" value="RibuloseP-bd_barrel"/>
</dbReference>
<dbReference type="EMBL" id="QGNW01000468">
    <property type="protein sequence ID" value="RVW70286.1"/>
    <property type="molecule type" value="Genomic_DNA"/>
</dbReference>
<evidence type="ECO:0000313" key="6">
    <source>
        <dbReference type="EMBL" id="RVW70286.1"/>
    </source>
</evidence>
<organism evidence="6 7">
    <name type="scientific">Vitis vinifera</name>
    <name type="common">Grape</name>
    <dbReference type="NCBI Taxonomy" id="29760"/>
    <lineage>
        <taxon>Eukaryota</taxon>
        <taxon>Viridiplantae</taxon>
        <taxon>Streptophyta</taxon>
        <taxon>Embryophyta</taxon>
        <taxon>Tracheophyta</taxon>
        <taxon>Spermatophyta</taxon>
        <taxon>Magnoliopsida</taxon>
        <taxon>eudicotyledons</taxon>
        <taxon>Gunneridae</taxon>
        <taxon>Pentapetalae</taxon>
        <taxon>rosids</taxon>
        <taxon>Vitales</taxon>
        <taxon>Vitaceae</taxon>
        <taxon>Viteae</taxon>
        <taxon>Vitis</taxon>
    </lineage>
</organism>
<evidence type="ECO:0000256" key="3">
    <source>
        <dbReference type="ARBA" id="ARBA00023239"/>
    </source>
</evidence>
<dbReference type="Pfam" id="PF00215">
    <property type="entry name" value="OMPdecase"/>
    <property type="match status" value="1"/>
</dbReference>
<comment type="pathway">
    <text evidence="1">Pyrimidine metabolism; UMP biosynthesis via de novo pathway.</text>
</comment>
<proteinExistence type="predicted"/>
<keyword evidence="4" id="KW-0732">Signal</keyword>
<comment type="caution">
    <text evidence="6">The sequence shown here is derived from an EMBL/GenBank/DDBJ whole genome shotgun (WGS) entry which is preliminary data.</text>
</comment>
<dbReference type="InterPro" id="IPR001754">
    <property type="entry name" value="OMPdeCOase_dom"/>
</dbReference>
<dbReference type="GO" id="GO:0004590">
    <property type="term" value="F:orotidine-5'-phosphate decarboxylase activity"/>
    <property type="evidence" value="ECO:0007669"/>
    <property type="project" value="InterPro"/>
</dbReference>
<keyword evidence="3" id="KW-0456">Lyase</keyword>
<feature type="signal peptide" evidence="4">
    <location>
        <begin position="1"/>
        <end position="19"/>
    </location>
</feature>
<protein>
    <submittedName>
        <fullName evidence="6">Uridine 5'-monophosphate synthase</fullName>
    </submittedName>
</protein>
<sequence length="61" mass="6901">MDLLVLGIIIIFMFQVIHDRGSDIIIVGRGIIKAKNPAEVAHEYRLQGWDAYMAKCKNNSN</sequence>
<dbReference type="GO" id="GO:0006221">
    <property type="term" value="P:pyrimidine nucleotide biosynthetic process"/>
    <property type="evidence" value="ECO:0007669"/>
    <property type="project" value="UniProtKB-KW"/>
</dbReference>
<keyword evidence="2" id="KW-0665">Pyrimidine biosynthesis</keyword>
<feature type="chain" id="PRO_5019463442" evidence="4">
    <location>
        <begin position="20"/>
        <end position="61"/>
    </location>
</feature>
<dbReference type="GO" id="GO:0006207">
    <property type="term" value="P:'de novo' pyrimidine nucleobase biosynthetic process"/>
    <property type="evidence" value="ECO:0007669"/>
    <property type="project" value="InterPro"/>
</dbReference>
<reference evidence="6 7" key="1">
    <citation type="journal article" date="2018" name="PLoS Genet.">
        <title>Population sequencing reveals clonal diversity and ancestral inbreeding in the grapevine cultivar Chardonnay.</title>
        <authorList>
            <person name="Roach M.J."/>
            <person name="Johnson D.L."/>
            <person name="Bohlmann J."/>
            <person name="van Vuuren H.J."/>
            <person name="Jones S.J."/>
            <person name="Pretorius I.S."/>
            <person name="Schmidt S.A."/>
            <person name="Borneman A.R."/>
        </authorList>
    </citation>
    <scope>NUCLEOTIDE SEQUENCE [LARGE SCALE GENOMIC DNA]</scope>
    <source>
        <strain evidence="7">cv. Chardonnay</strain>
        <tissue evidence="6">Leaf</tissue>
    </source>
</reference>
<accession>A0A438GDK7</accession>
<name>A0A438GDK7_VITVI</name>
<dbReference type="InterPro" id="IPR013785">
    <property type="entry name" value="Aldolase_TIM"/>
</dbReference>
<evidence type="ECO:0000313" key="7">
    <source>
        <dbReference type="Proteomes" id="UP000288805"/>
    </source>
</evidence>
<dbReference type="SUPFAM" id="SSF51366">
    <property type="entry name" value="Ribulose-phoshate binding barrel"/>
    <property type="match status" value="1"/>
</dbReference>
<gene>
    <name evidence="6" type="primary">PYRE-F_4</name>
    <name evidence="6" type="ORF">CK203_060281</name>
</gene>
<evidence type="ECO:0000256" key="2">
    <source>
        <dbReference type="ARBA" id="ARBA00022975"/>
    </source>
</evidence>
<dbReference type="AlphaFoldDB" id="A0A438GDK7"/>
<evidence type="ECO:0000256" key="4">
    <source>
        <dbReference type="SAM" id="SignalP"/>
    </source>
</evidence>
<dbReference type="Gene3D" id="3.20.20.70">
    <property type="entry name" value="Aldolase class I"/>
    <property type="match status" value="1"/>
</dbReference>
<evidence type="ECO:0000256" key="1">
    <source>
        <dbReference type="ARBA" id="ARBA00004725"/>
    </source>
</evidence>